<reference evidence="1 2" key="1">
    <citation type="submission" date="2016-06" db="EMBL/GenBank/DDBJ databases">
        <title>Comparative genomics of the ectomycorrhizal sister species Rhizopogon vinicolor and Rhizopogon vesiculosus (Basidiomycota: Boletales) reveals a divergence of the mating type B locus.</title>
        <authorList>
            <consortium name="DOE Joint Genome Institute"/>
            <person name="Mujic A.B."/>
            <person name="Kuo A."/>
            <person name="Tritt A."/>
            <person name="Lipzen A."/>
            <person name="Chen C."/>
            <person name="Johnson J."/>
            <person name="Sharma A."/>
            <person name="Barry K."/>
            <person name="Grigoriev I.V."/>
            <person name="Spatafora J.W."/>
        </authorList>
    </citation>
    <scope>NUCLEOTIDE SEQUENCE [LARGE SCALE GENOMIC DNA]</scope>
    <source>
        <strain evidence="1 2">AM-OR11-026</strain>
    </source>
</reference>
<evidence type="ECO:0000313" key="1">
    <source>
        <dbReference type="EMBL" id="OAX39310.1"/>
    </source>
</evidence>
<proteinExistence type="predicted"/>
<dbReference type="Proteomes" id="UP000092154">
    <property type="component" value="Unassembled WGS sequence"/>
</dbReference>
<sequence>MTTYNDSARAEPPKRRFCCWSPGVHELRCVVSCLYHEAWACDLGTFMRFQHSDRPFYVSCSYIDQCELCECENLCYDYAEGASDER</sequence>
<dbReference type="AlphaFoldDB" id="A0A1B7N371"/>
<keyword evidence="2" id="KW-1185">Reference proteome</keyword>
<accession>A0A1B7N371</accession>
<organism evidence="1 2">
    <name type="scientific">Rhizopogon vinicolor AM-OR11-026</name>
    <dbReference type="NCBI Taxonomy" id="1314800"/>
    <lineage>
        <taxon>Eukaryota</taxon>
        <taxon>Fungi</taxon>
        <taxon>Dikarya</taxon>
        <taxon>Basidiomycota</taxon>
        <taxon>Agaricomycotina</taxon>
        <taxon>Agaricomycetes</taxon>
        <taxon>Agaricomycetidae</taxon>
        <taxon>Boletales</taxon>
        <taxon>Suillineae</taxon>
        <taxon>Rhizopogonaceae</taxon>
        <taxon>Rhizopogon</taxon>
    </lineage>
</organism>
<dbReference type="InParanoid" id="A0A1B7N371"/>
<gene>
    <name evidence="1" type="ORF">K503DRAFT_769605</name>
</gene>
<evidence type="ECO:0000313" key="2">
    <source>
        <dbReference type="Proteomes" id="UP000092154"/>
    </source>
</evidence>
<protein>
    <submittedName>
        <fullName evidence="1">Uncharacterized protein</fullName>
    </submittedName>
</protein>
<name>A0A1B7N371_9AGAM</name>
<dbReference type="EMBL" id="KV448254">
    <property type="protein sequence ID" value="OAX39310.1"/>
    <property type="molecule type" value="Genomic_DNA"/>
</dbReference>